<dbReference type="EMBL" id="BAABME010002070">
    <property type="protein sequence ID" value="GAA0152878.1"/>
    <property type="molecule type" value="Genomic_DNA"/>
</dbReference>
<gene>
    <name evidence="3" type="ORF">LIER_11246</name>
</gene>
<feature type="compositionally biased region" description="Polar residues" evidence="2">
    <location>
        <begin position="18"/>
        <end position="30"/>
    </location>
</feature>
<keyword evidence="1" id="KW-0175">Coiled coil</keyword>
<evidence type="ECO:0000256" key="1">
    <source>
        <dbReference type="SAM" id="Coils"/>
    </source>
</evidence>
<accession>A0AAV3PP34</accession>
<protein>
    <submittedName>
        <fullName evidence="3">Uncharacterized protein</fullName>
    </submittedName>
</protein>
<reference evidence="3 4" key="1">
    <citation type="submission" date="2024-01" db="EMBL/GenBank/DDBJ databases">
        <title>The complete chloroplast genome sequence of Lithospermum erythrorhizon: insights into the phylogenetic relationship among Boraginaceae species and the maternal lineages of purple gromwells.</title>
        <authorList>
            <person name="Okada T."/>
            <person name="Watanabe K."/>
        </authorList>
    </citation>
    <scope>NUCLEOTIDE SEQUENCE [LARGE SCALE GENOMIC DNA]</scope>
</reference>
<evidence type="ECO:0000256" key="2">
    <source>
        <dbReference type="SAM" id="MobiDB-lite"/>
    </source>
</evidence>
<name>A0AAV3PP34_LITER</name>
<feature type="region of interest" description="Disordered" evidence="2">
    <location>
        <begin position="280"/>
        <end position="319"/>
    </location>
</feature>
<evidence type="ECO:0000313" key="3">
    <source>
        <dbReference type="EMBL" id="GAA0152878.1"/>
    </source>
</evidence>
<keyword evidence="4" id="KW-1185">Reference proteome</keyword>
<proteinExistence type="predicted"/>
<sequence>MEEGNEDFVGSLLRDSPETTSPSNPLSLDDSQAPLDVMPISSRMGPPADMPIAKKPKATNPKPSKGKSSKEPPTLQSFKVKIVLGLIIEYQLPPIRNYYDIPDEVMTRIPLEGESVDTTSTKVAPSKEVLTVFQVVCLAVGVLPNMALFSTMYNVIHKDPWLISKLPLPPRTSFIPKRWIKLSLPVGSSCGFSPRETQAEVDKLKEGFPNALPHEVFCYRDVLIKTELAKGAKKFPNITLLNLLLQTNASGSCTMPHKVSFKAVTSGKDPLARIFKIKGSSARDTSSEVPPVAPPPKKSKKTPKETPVSEPSLPFVPPESSSTYMGPLLEVPYSLHSGLTVTEGIISRKDTPTASLWLKNYMMKKDMEGVLQYSTPGDLQDSFSHFQLKATECTYGLSLKWRECEESQARLEAEKTSLEKRLAEVLRERDEARACAHDLEDKYGDLQAVRDGLFKSKSDLSLRNDKDVVALKKSLEESEGCSHALKTQLDSSHMLLANIEQQVEQLSLRPTPEAVIERFKEGEKLDNLLIDNTVSIMKKFFLEVYPKFPGIHSMFPEFVGKTFCQEYVVPLTDTEEEEDEKKMMLTRKIIFLEAMMLRVIKTSGKRINPFVFLLISLSFVSSDLQLVRVPLPL</sequence>
<comment type="caution">
    <text evidence="3">The sequence shown here is derived from an EMBL/GenBank/DDBJ whole genome shotgun (WGS) entry which is preliminary data.</text>
</comment>
<feature type="coiled-coil region" evidence="1">
    <location>
        <begin position="408"/>
        <end position="442"/>
    </location>
</feature>
<dbReference type="Proteomes" id="UP001454036">
    <property type="component" value="Unassembled WGS sequence"/>
</dbReference>
<organism evidence="3 4">
    <name type="scientific">Lithospermum erythrorhizon</name>
    <name type="common">Purple gromwell</name>
    <name type="synonym">Lithospermum officinale var. erythrorhizon</name>
    <dbReference type="NCBI Taxonomy" id="34254"/>
    <lineage>
        <taxon>Eukaryota</taxon>
        <taxon>Viridiplantae</taxon>
        <taxon>Streptophyta</taxon>
        <taxon>Embryophyta</taxon>
        <taxon>Tracheophyta</taxon>
        <taxon>Spermatophyta</taxon>
        <taxon>Magnoliopsida</taxon>
        <taxon>eudicotyledons</taxon>
        <taxon>Gunneridae</taxon>
        <taxon>Pentapetalae</taxon>
        <taxon>asterids</taxon>
        <taxon>lamiids</taxon>
        <taxon>Boraginales</taxon>
        <taxon>Boraginaceae</taxon>
        <taxon>Boraginoideae</taxon>
        <taxon>Lithospermeae</taxon>
        <taxon>Lithospermum</taxon>
    </lineage>
</organism>
<evidence type="ECO:0000313" key="4">
    <source>
        <dbReference type="Proteomes" id="UP001454036"/>
    </source>
</evidence>
<dbReference type="AlphaFoldDB" id="A0AAV3PP34"/>
<feature type="region of interest" description="Disordered" evidence="2">
    <location>
        <begin position="1"/>
        <end position="73"/>
    </location>
</feature>